<keyword evidence="6" id="KW-0862">Zinc</keyword>
<name>A9VB78_MONBE</name>
<dbReference type="InterPro" id="IPR029052">
    <property type="entry name" value="Metallo-depent_PP-like"/>
</dbReference>
<evidence type="ECO:0000256" key="4">
    <source>
        <dbReference type="ARBA" id="ARBA00022723"/>
    </source>
</evidence>
<dbReference type="AlphaFoldDB" id="A9VB78"/>
<dbReference type="GO" id="GO:0046872">
    <property type="term" value="F:metal ion binding"/>
    <property type="evidence" value="ECO:0007669"/>
    <property type="project" value="UniProtKB-KW"/>
</dbReference>
<evidence type="ECO:0000259" key="14">
    <source>
        <dbReference type="PROSITE" id="PS00125"/>
    </source>
</evidence>
<dbReference type="GO" id="GO:0005516">
    <property type="term" value="F:calmodulin binding"/>
    <property type="evidence" value="ECO:0000318"/>
    <property type="project" value="GO_Central"/>
</dbReference>
<dbReference type="GO" id="GO:0005955">
    <property type="term" value="C:calcineurin complex"/>
    <property type="evidence" value="ECO:0000318"/>
    <property type="project" value="GO_Central"/>
</dbReference>
<evidence type="ECO:0000256" key="8">
    <source>
        <dbReference type="ARBA" id="ARBA00022912"/>
    </source>
</evidence>
<evidence type="ECO:0000256" key="2">
    <source>
        <dbReference type="ARBA" id="ARBA00001965"/>
    </source>
</evidence>
<dbReference type="SUPFAM" id="SSF56300">
    <property type="entry name" value="Metallo-dependent phosphatases"/>
    <property type="match status" value="1"/>
</dbReference>
<keyword evidence="5 12" id="KW-0378">Hydrolase</keyword>
<organism evidence="15 16">
    <name type="scientific">Monosiga brevicollis</name>
    <name type="common">Choanoflagellate</name>
    <dbReference type="NCBI Taxonomy" id="81824"/>
    <lineage>
        <taxon>Eukaryota</taxon>
        <taxon>Choanoflagellata</taxon>
        <taxon>Craspedida</taxon>
        <taxon>Salpingoecidae</taxon>
        <taxon>Monosiga</taxon>
    </lineage>
</organism>
<dbReference type="GO" id="GO:0005737">
    <property type="term" value="C:cytoplasm"/>
    <property type="evidence" value="ECO:0000318"/>
    <property type="project" value="GO_Central"/>
</dbReference>
<keyword evidence="7" id="KW-0112">Calmodulin-binding</keyword>
<dbReference type="CDD" id="cd07416">
    <property type="entry name" value="MPP_PP2B"/>
    <property type="match status" value="1"/>
</dbReference>
<dbReference type="Gene3D" id="3.60.21.10">
    <property type="match status" value="1"/>
</dbReference>
<evidence type="ECO:0000256" key="1">
    <source>
        <dbReference type="ARBA" id="ARBA00001947"/>
    </source>
</evidence>
<evidence type="ECO:0000256" key="6">
    <source>
        <dbReference type="ARBA" id="ARBA00022833"/>
    </source>
</evidence>
<evidence type="ECO:0000256" key="10">
    <source>
        <dbReference type="ARBA" id="ARBA00047761"/>
    </source>
</evidence>
<evidence type="ECO:0000256" key="5">
    <source>
        <dbReference type="ARBA" id="ARBA00022801"/>
    </source>
</evidence>
<evidence type="ECO:0000313" key="15">
    <source>
        <dbReference type="EMBL" id="EDQ85139.1"/>
    </source>
</evidence>
<dbReference type="SMART" id="SM00156">
    <property type="entry name" value="PP2Ac"/>
    <property type="match status" value="1"/>
</dbReference>
<proteinExistence type="inferred from homology"/>
<accession>A9VB78</accession>
<dbReference type="InParanoid" id="A9VB78"/>
<evidence type="ECO:0000256" key="7">
    <source>
        <dbReference type="ARBA" id="ARBA00022860"/>
    </source>
</evidence>
<comment type="similarity">
    <text evidence="3">Belongs to the PPP phosphatase family. PP-2B subfamily.</text>
</comment>
<dbReference type="OMA" id="YPAACNF"/>
<dbReference type="GO" id="GO:0033192">
    <property type="term" value="F:calmodulin-dependent protein phosphatase activity"/>
    <property type="evidence" value="ECO:0000318"/>
    <property type="project" value="GO_Central"/>
</dbReference>
<keyword evidence="9" id="KW-0408">Iron</keyword>
<comment type="catalytic activity">
    <reaction evidence="10">
        <text>O-phospho-L-seryl-[protein] + H2O = L-seryl-[protein] + phosphate</text>
        <dbReference type="Rhea" id="RHEA:20629"/>
        <dbReference type="Rhea" id="RHEA-COMP:9863"/>
        <dbReference type="Rhea" id="RHEA-COMP:11604"/>
        <dbReference type="ChEBI" id="CHEBI:15377"/>
        <dbReference type="ChEBI" id="CHEBI:29999"/>
        <dbReference type="ChEBI" id="CHEBI:43474"/>
        <dbReference type="ChEBI" id="CHEBI:83421"/>
        <dbReference type="EC" id="3.1.3.16"/>
    </reaction>
</comment>
<dbReference type="InterPro" id="IPR004843">
    <property type="entry name" value="Calcineurin-like_PHP"/>
</dbReference>
<keyword evidence="8" id="KW-0904">Protein phosphatase</keyword>
<reference evidence="15 16" key="1">
    <citation type="journal article" date="2008" name="Nature">
        <title>The genome of the choanoflagellate Monosiga brevicollis and the origin of metazoans.</title>
        <authorList>
            <consortium name="JGI Sequencing"/>
            <person name="King N."/>
            <person name="Westbrook M.J."/>
            <person name="Young S.L."/>
            <person name="Kuo A."/>
            <person name="Abedin M."/>
            <person name="Chapman J."/>
            <person name="Fairclough S."/>
            <person name="Hellsten U."/>
            <person name="Isogai Y."/>
            <person name="Letunic I."/>
            <person name="Marr M."/>
            <person name="Pincus D."/>
            <person name="Putnam N."/>
            <person name="Rokas A."/>
            <person name="Wright K.J."/>
            <person name="Zuzow R."/>
            <person name="Dirks W."/>
            <person name="Good M."/>
            <person name="Goodstein D."/>
            <person name="Lemons D."/>
            <person name="Li W."/>
            <person name="Lyons J.B."/>
            <person name="Morris A."/>
            <person name="Nichols S."/>
            <person name="Richter D.J."/>
            <person name="Salamov A."/>
            <person name="Bork P."/>
            <person name="Lim W.A."/>
            <person name="Manning G."/>
            <person name="Miller W.T."/>
            <person name="McGinnis W."/>
            <person name="Shapiro H."/>
            <person name="Tjian R."/>
            <person name="Grigoriev I.V."/>
            <person name="Rokhsar D."/>
        </authorList>
    </citation>
    <scope>NUCLEOTIDE SEQUENCE [LARGE SCALE GENOMIC DNA]</scope>
    <source>
        <strain evidence="16">MX1 / ATCC 50154</strain>
    </source>
</reference>
<comment type="cofactor">
    <cofactor evidence="1">
        <name>Zn(2+)</name>
        <dbReference type="ChEBI" id="CHEBI:29105"/>
    </cofactor>
</comment>
<keyword evidence="4" id="KW-0479">Metal-binding</keyword>
<dbReference type="InterPro" id="IPR043360">
    <property type="entry name" value="PP2B"/>
</dbReference>
<keyword evidence="16" id="KW-1185">Reference proteome</keyword>
<gene>
    <name evidence="15" type="ORF">MONBRDRAFT_29480</name>
</gene>
<evidence type="ECO:0000313" key="16">
    <source>
        <dbReference type="Proteomes" id="UP000001357"/>
    </source>
</evidence>
<sequence length="470" mass="53590">MAKRPDLSERQISWVPAPASRILDEEDIFDENGIPLVNVLCQHFKREGRLTDRAAIRILDDVADVMRKEPNVLQVPAPVVIVGDIHGQFYDLMKVFSVGGDPATTKYLFLGDYVDRGYFSLECVLYIWSLKLKYPGNFWLLRGNHECRHLTEFFTFQTEVGYKNSLSVYDACMNSFDCLPIAAIMNKQFFCVHGGISPEVSKVEDINSLDRFNEPDESGALCDLLWADPHDRFDEDLGDTAFQHNETRGCSYYYTHKAVCSFLERNELLSVIRAHEAQDAGYRMYKPNPSTGFPSVITLFSAPNYLDVYGNKAAVMIYANNSMNIKKFSASEHPYWLPNFMDVFTWSLPFIGEKTTEMLEHLMNVCSAEELAQTNTEVDELADKMKKAMSRVKTRRQSYSEVNELNRKALSMAGAASPTGEAPSEEVIETAKQTFEGVRSLDRANESRPRRDSVNKARVFRRRQTLEQVE</sequence>
<dbReference type="RefSeq" id="XP_001749964.1">
    <property type="nucleotide sequence ID" value="XM_001749912.1"/>
</dbReference>
<dbReference type="FunCoup" id="A9VB78">
    <property type="interactions" value="895"/>
</dbReference>
<dbReference type="PANTHER" id="PTHR45673">
    <property type="entry name" value="SERINE/THREONINE-PROTEIN PHOSPHATASE 2B CATALYTIC SUBUNIT 1-RELATED"/>
    <property type="match status" value="1"/>
</dbReference>
<comment type="catalytic activity">
    <reaction evidence="11 12">
        <text>O-phospho-L-threonyl-[protein] + H2O = L-threonyl-[protein] + phosphate</text>
        <dbReference type="Rhea" id="RHEA:47004"/>
        <dbReference type="Rhea" id="RHEA-COMP:11060"/>
        <dbReference type="Rhea" id="RHEA-COMP:11605"/>
        <dbReference type="ChEBI" id="CHEBI:15377"/>
        <dbReference type="ChEBI" id="CHEBI:30013"/>
        <dbReference type="ChEBI" id="CHEBI:43474"/>
        <dbReference type="ChEBI" id="CHEBI:61977"/>
        <dbReference type="EC" id="3.1.3.16"/>
    </reaction>
</comment>
<dbReference type="Proteomes" id="UP000001357">
    <property type="component" value="Unassembled WGS sequence"/>
</dbReference>
<dbReference type="GeneID" id="5895249"/>
<evidence type="ECO:0000256" key="13">
    <source>
        <dbReference type="SAM" id="MobiDB-lite"/>
    </source>
</evidence>
<dbReference type="PRINTS" id="PR00114">
    <property type="entry name" value="STPHPHTASE"/>
</dbReference>
<dbReference type="GO" id="GO:0097720">
    <property type="term" value="P:calcineurin-mediated signaling"/>
    <property type="evidence" value="ECO:0000318"/>
    <property type="project" value="GO_Central"/>
</dbReference>
<feature type="domain" description="Serine/threonine specific protein phosphatases" evidence="14">
    <location>
        <begin position="141"/>
        <end position="146"/>
    </location>
</feature>
<dbReference type="EC" id="3.1.3.16" evidence="12"/>
<dbReference type="Pfam" id="PF00149">
    <property type="entry name" value="Metallophos"/>
    <property type="match status" value="1"/>
</dbReference>
<dbReference type="eggNOG" id="KOG0375">
    <property type="taxonomic scope" value="Eukaryota"/>
</dbReference>
<dbReference type="EMBL" id="CH991576">
    <property type="protein sequence ID" value="EDQ85139.1"/>
    <property type="molecule type" value="Genomic_DNA"/>
</dbReference>
<evidence type="ECO:0000256" key="3">
    <source>
        <dbReference type="ARBA" id="ARBA00009905"/>
    </source>
</evidence>
<feature type="region of interest" description="Disordered" evidence="13">
    <location>
        <begin position="414"/>
        <end position="470"/>
    </location>
</feature>
<dbReference type="KEGG" id="mbr:MONBRDRAFT_29480"/>
<comment type="cofactor">
    <cofactor evidence="2">
        <name>Fe(3+)</name>
        <dbReference type="ChEBI" id="CHEBI:29034"/>
    </cofactor>
</comment>
<protein>
    <recommendedName>
        <fullName evidence="12">Serine/threonine-protein phosphatase</fullName>
        <ecNumber evidence="12">3.1.3.16</ecNumber>
    </recommendedName>
</protein>
<evidence type="ECO:0000256" key="11">
    <source>
        <dbReference type="ARBA" id="ARBA00048336"/>
    </source>
</evidence>
<dbReference type="PROSITE" id="PS00125">
    <property type="entry name" value="SER_THR_PHOSPHATASE"/>
    <property type="match status" value="1"/>
</dbReference>
<dbReference type="InterPro" id="IPR006186">
    <property type="entry name" value="Ser/Thr-sp_prot-phosphatase"/>
</dbReference>
<dbReference type="FunFam" id="3.60.21.10:FF:000053">
    <property type="entry name" value="Serine/threonine-protein phosphatase"/>
    <property type="match status" value="1"/>
</dbReference>
<evidence type="ECO:0000256" key="9">
    <source>
        <dbReference type="ARBA" id="ARBA00023004"/>
    </source>
</evidence>
<feature type="compositionally biased region" description="Basic and acidic residues" evidence="13">
    <location>
        <begin position="439"/>
        <end position="455"/>
    </location>
</feature>
<dbReference type="STRING" id="81824.A9VB78"/>
<evidence type="ECO:0000256" key="12">
    <source>
        <dbReference type="RuleBase" id="RU004273"/>
    </source>
</evidence>
<dbReference type="InterPro" id="IPR041751">
    <property type="entry name" value="MPP_PP2B"/>
</dbReference>